<evidence type="ECO:0000313" key="2">
    <source>
        <dbReference type="EMBL" id="KAG2605168.1"/>
    </source>
</evidence>
<evidence type="ECO:0000256" key="1">
    <source>
        <dbReference type="SAM" id="Phobius"/>
    </source>
</evidence>
<dbReference type="AlphaFoldDB" id="A0A8T0T690"/>
<keyword evidence="3" id="KW-1185">Reference proteome</keyword>
<accession>A0A8T0T690</accession>
<name>A0A8T0T690_PANVG</name>
<gene>
    <name evidence="2" type="ORF">PVAP13_4NG111700</name>
</gene>
<reference evidence="2" key="1">
    <citation type="submission" date="2020-05" db="EMBL/GenBank/DDBJ databases">
        <title>WGS assembly of Panicum virgatum.</title>
        <authorList>
            <person name="Lovell J.T."/>
            <person name="Jenkins J."/>
            <person name="Shu S."/>
            <person name="Juenger T.E."/>
            <person name="Schmutz J."/>
        </authorList>
    </citation>
    <scope>NUCLEOTIDE SEQUENCE</scope>
    <source>
        <strain evidence="2">AP13</strain>
    </source>
</reference>
<dbReference type="Proteomes" id="UP000823388">
    <property type="component" value="Chromosome 4N"/>
</dbReference>
<sequence>MEFEPLRFVFLLLMAGDSVSARWILFLQMISSEFSRFKSSVRLVLLLIADAPGVGDGDEILLLRGGSGVLRPSCEVSGLSLVRKGDDLDSPMGCLLRATVACGSGSGSSFCGIHFPAAGRCASSGGSLPAIVFLDGGGEQLLGVFLFLQWQKEDGRHKKGVSLLHLQECWPPFSGLLFSSLLLVVCLCTPSVCLCGLLYEASYRSKVKNLDYTRLLDDHVVFQHACNLMMYSTMV</sequence>
<keyword evidence="1" id="KW-0472">Membrane</keyword>
<dbReference type="EMBL" id="CM029044">
    <property type="protein sequence ID" value="KAG2605168.1"/>
    <property type="molecule type" value="Genomic_DNA"/>
</dbReference>
<protein>
    <submittedName>
        <fullName evidence="2">Uncharacterized protein</fullName>
    </submittedName>
</protein>
<keyword evidence="1" id="KW-0812">Transmembrane</keyword>
<organism evidence="2 3">
    <name type="scientific">Panicum virgatum</name>
    <name type="common">Blackwell switchgrass</name>
    <dbReference type="NCBI Taxonomy" id="38727"/>
    <lineage>
        <taxon>Eukaryota</taxon>
        <taxon>Viridiplantae</taxon>
        <taxon>Streptophyta</taxon>
        <taxon>Embryophyta</taxon>
        <taxon>Tracheophyta</taxon>
        <taxon>Spermatophyta</taxon>
        <taxon>Magnoliopsida</taxon>
        <taxon>Liliopsida</taxon>
        <taxon>Poales</taxon>
        <taxon>Poaceae</taxon>
        <taxon>PACMAD clade</taxon>
        <taxon>Panicoideae</taxon>
        <taxon>Panicodae</taxon>
        <taxon>Paniceae</taxon>
        <taxon>Panicinae</taxon>
        <taxon>Panicum</taxon>
        <taxon>Panicum sect. Hiantes</taxon>
    </lineage>
</organism>
<comment type="caution">
    <text evidence="2">The sequence shown here is derived from an EMBL/GenBank/DDBJ whole genome shotgun (WGS) entry which is preliminary data.</text>
</comment>
<evidence type="ECO:0000313" key="3">
    <source>
        <dbReference type="Proteomes" id="UP000823388"/>
    </source>
</evidence>
<keyword evidence="1" id="KW-1133">Transmembrane helix</keyword>
<proteinExistence type="predicted"/>
<feature type="transmembrane region" description="Helical" evidence="1">
    <location>
        <begin position="176"/>
        <end position="199"/>
    </location>
</feature>